<accession>A0ABY1C6B1</accession>
<organism evidence="1 2">
    <name type="scientific">Lacrimispora sphenoides JCM 1415</name>
    <dbReference type="NCBI Taxonomy" id="1297793"/>
    <lineage>
        <taxon>Bacteria</taxon>
        <taxon>Bacillati</taxon>
        <taxon>Bacillota</taxon>
        <taxon>Clostridia</taxon>
        <taxon>Lachnospirales</taxon>
        <taxon>Lachnospiraceae</taxon>
        <taxon>Lacrimispora</taxon>
    </lineage>
</organism>
<reference evidence="1 2" key="1">
    <citation type="submission" date="2016-10" db="EMBL/GenBank/DDBJ databases">
        <authorList>
            <person name="Varghese N."/>
            <person name="Submissions S."/>
        </authorList>
    </citation>
    <scope>NUCLEOTIDE SEQUENCE [LARGE SCALE GENOMIC DNA]</scope>
    <source>
        <strain evidence="1 2">ATCC 19403</strain>
    </source>
</reference>
<dbReference type="Proteomes" id="UP000198970">
    <property type="component" value="Chromosome I"/>
</dbReference>
<dbReference type="RefSeq" id="WP_054791913.1">
    <property type="nucleotide sequence ID" value="NZ_LT630003.1"/>
</dbReference>
<gene>
    <name evidence="1" type="ORF">SAMN02745906_1509</name>
</gene>
<evidence type="ECO:0000313" key="2">
    <source>
        <dbReference type="Proteomes" id="UP000198970"/>
    </source>
</evidence>
<sequence>MNRHVSLKSFLLEQMNRRNIAEDEQQNFLRDIVALLIDNEWYGIEISVSNVGDETELLFSDKNVAKMESNIQFFLEHYRKTIPEKVEILLRLLKEKYPLTSGVLTSFYIEYDLDENEQYMINDFLLYTLEKDIYLYNNQEIDKLVQTTCEKLPLYIGKQLIYFMSWLRKKHNTNFTLDFELARRRLNTNKTNAYDSDTILQMVYYLFNPSYIQENNLFIHAARNPGIANCWIYLAIHCISALRDTDIIRIPHPRLRQMPDEILQSIIDDTFDTRSAIIAVNSVLWQLKSRPITPSKTASSSNISDIKLMIPESSMELFGMMFIISESHHQRKQSESAFITPVKDYEAITRYLGEDIGNLFLENDFRARSANKAYMQAIELLSDTVLEGEISDTQQPHAKGYMLAALARSHKGSYGEFCKTTEIYLKDAVFSGYSAEQIAQELLERGVCSFVVSMLLNIVTEGKYKKLNVSKQTQLIKEVGLSVLESDTFITALDSSFESAKSIVSRILPIESQERRDDEILKILHNIGSGRAASKSTDFLCLMTAMNRQCPFKDSKQCIGCPYEITTKASVYTLVKEFQRLLALRNQAISDHLKQKYTLLIKETVAPSLSEMFSIISAEYGDQALTEYIQMIKEILDEFPG</sequence>
<dbReference type="EMBL" id="LT630003">
    <property type="protein sequence ID" value="SET73651.1"/>
    <property type="molecule type" value="Genomic_DNA"/>
</dbReference>
<protein>
    <submittedName>
        <fullName evidence="1">Uncharacterized protein</fullName>
    </submittedName>
</protein>
<proteinExistence type="predicted"/>
<name>A0ABY1C6B1_9FIRM</name>
<keyword evidence="2" id="KW-1185">Reference proteome</keyword>
<evidence type="ECO:0000313" key="1">
    <source>
        <dbReference type="EMBL" id="SET73651.1"/>
    </source>
</evidence>